<feature type="compositionally biased region" description="Basic and acidic residues" evidence="3">
    <location>
        <begin position="201"/>
        <end position="213"/>
    </location>
</feature>
<dbReference type="PROSITE" id="PS00379">
    <property type="entry name" value="CDP_ALCOHOL_P_TRANSF"/>
    <property type="match status" value="1"/>
</dbReference>
<feature type="transmembrane region" description="Helical" evidence="4">
    <location>
        <begin position="414"/>
        <end position="434"/>
    </location>
</feature>
<name>A0ABV9ER48_9ACTN</name>
<accession>A0ABV9ER48</accession>
<protein>
    <submittedName>
        <fullName evidence="5">CDP-alcohol phosphatidyltransferase family protein</fullName>
    </submittedName>
</protein>
<evidence type="ECO:0000256" key="3">
    <source>
        <dbReference type="SAM" id="MobiDB-lite"/>
    </source>
</evidence>
<feature type="compositionally biased region" description="Basic and acidic residues" evidence="3">
    <location>
        <begin position="287"/>
        <end position="316"/>
    </location>
</feature>
<comment type="caution">
    <text evidence="5">The sequence shown here is derived from an EMBL/GenBank/DDBJ whole genome shotgun (WGS) entry which is preliminary data.</text>
</comment>
<feature type="transmembrane region" description="Helical" evidence="4">
    <location>
        <begin position="50"/>
        <end position="78"/>
    </location>
</feature>
<feature type="region of interest" description="Disordered" evidence="3">
    <location>
        <begin position="201"/>
        <end position="337"/>
    </location>
</feature>
<keyword evidence="4" id="KW-1133">Transmembrane helix</keyword>
<dbReference type="Pfam" id="PF01066">
    <property type="entry name" value="CDP-OH_P_transf"/>
    <property type="match status" value="1"/>
</dbReference>
<organism evidence="5 6">
    <name type="scientific">Sphaerisporangium corydalis</name>
    <dbReference type="NCBI Taxonomy" id="1441875"/>
    <lineage>
        <taxon>Bacteria</taxon>
        <taxon>Bacillati</taxon>
        <taxon>Actinomycetota</taxon>
        <taxon>Actinomycetes</taxon>
        <taxon>Streptosporangiales</taxon>
        <taxon>Streptosporangiaceae</taxon>
        <taxon>Sphaerisporangium</taxon>
    </lineage>
</organism>
<keyword evidence="4" id="KW-0812">Transmembrane</keyword>
<dbReference type="Gene3D" id="1.20.120.1760">
    <property type="match status" value="1"/>
</dbReference>
<feature type="transmembrane region" description="Helical" evidence="4">
    <location>
        <begin position="128"/>
        <end position="146"/>
    </location>
</feature>
<dbReference type="InterPro" id="IPR000462">
    <property type="entry name" value="CDP-OH_P_trans"/>
</dbReference>
<keyword evidence="1 2" id="KW-0808">Transferase</keyword>
<proteinExistence type="inferred from homology"/>
<dbReference type="InterPro" id="IPR048254">
    <property type="entry name" value="CDP_ALCOHOL_P_TRANSF_CS"/>
</dbReference>
<sequence length="468" mass="50963">MRSYSLDDVRATRKRRDSWWTVFMVDPVACRVALFVANRTEITPNALTRFSLILGMVSAACFAANRLVLGAVVFYVSFMIDCVDGKIARLKGTGTPFGLWLDYVGDRFRVVCCAFGLAYGQYVATGRMAYVLLGAGIAILDLFRYVNAPQMKRVRQTVKSRRRAARREELAAVRDAMAVESLDQGAGYAMCGSLLPEPHDFPDYTSRAHEPPDHGYGSGEPFDQMAEAYDQAGEEGGFDSATRRDAAHGQAAHQPGDREAAPWPTDPDAAHWPIGQDAAPWPVGQDAARRPGEREAADRQGERETDGARPGDRDDTGPLLRDYGATIPRQGSIPGDSLAFTRPLTPESLSYAPPSPSSGPYDQAAAWEAEAPVGARQRLGHFLARHRVRTHLMSGIEFHAAVFVIAPLGGPAALLPVTTCAGALLVLNEIFLVYRMWLSTRALAGRAEPRTAGADDQHVRTDPFFTGV</sequence>
<evidence type="ECO:0000313" key="6">
    <source>
        <dbReference type="Proteomes" id="UP001595891"/>
    </source>
</evidence>
<gene>
    <name evidence="5" type="ORF">ACFO8L_30770</name>
</gene>
<dbReference type="RefSeq" id="WP_262848503.1">
    <property type="nucleotide sequence ID" value="NZ_JANZYP010000074.1"/>
</dbReference>
<keyword evidence="4" id="KW-0472">Membrane</keyword>
<evidence type="ECO:0000256" key="2">
    <source>
        <dbReference type="RuleBase" id="RU003750"/>
    </source>
</evidence>
<comment type="similarity">
    <text evidence="2">Belongs to the CDP-alcohol phosphatidyltransferase class-I family.</text>
</comment>
<reference evidence="6" key="1">
    <citation type="journal article" date="2019" name="Int. J. Syst. Evol. Microbiol.">
        <title>The Global Catalogue of Microorganisms (GCM) 10K type strain sequencing project: providing services to taxonomists for standard genome sequencing and annotation.</title>
        <authorList>
            <consortium name="The Broad Institute Genomics Platform"/>
            <consortium name="The Broad Institute Genome Sequencing Center for Infectious Disease"/>
            <person name="Wu L."/>
            <person name="Ma J."/>
        </authorList>
    </citation>
    <scope>NUCLEOTIDE SEQUENCE [LARGE SCALE GENOMIC DNA]</scope>
    <source>
        <strain evidence="6">CCUG 49560</strain>
    </source>
</reference>
<evidence type="ECO:0000313" key="5">
    <source>
        <dbReference type="EMBL" id="MFC4590514.1"/>
    </source>
</evidence>
<evidence type="ECO:0000256" key="1">
    <source>
        <dbReference type="ARBA" id="ARBA00022679"/>
    </source>
</evidence>
<dbReference type="EMBL" id="JBHSFN010000023">
    <property type="protein sequence ID" value="MFC4590514.1"/>
    <property type="molecule type" value="Genomic_DNA"/>
</dbReference>
<dbReference type="Proteomes" id="UP001595891">
    <property type="component" value="Unassembled WGS sequence"/>
</dbReference>
<feature type="transmembrane region" description="Helical" evidence="4">
    <location>
        <begin position="388"/>
        <end position="408"/>
    </location>
</feature>
<evidence type="ECO:0000256" key="4">
    <source>
        <dbReference type="SAM" id="Phobius"/>
    </source>
</evidence>
<dbReference type="InterPro" id="IPR043130">
    <property type="entry name" value="CDP-OH_PTrfase_TM_dom"/>
</dbReference>
<keyword evidence="6" id="KW-1185">Reference proteome</keyword>